<feature type="domain" description="MSP" evidence="2">
    <location>
        <begin position="1292"/>
        <end position="1436"/>
    </location>
</feature>
<evidence type="ECO:0000259" key="2">
    <source>
        <dbReference type="PROSITE" id="PS50202"/>
    </source>
</evidence>
<dbReference type="EMBL" id="CAJFCJ010000006">
    <property type="protein sequence ID" value="CAD5115388.1"/>
    <property type="molecule type" value="Genomic_DNA"/>
</dbReference>
<dbReference type="GO" id="GO:0031514">
    <property type="term" value="C:motile cilium"/>
    <property type="evidence" value="ECO:0007669"/>
    <property type="project" value="UniProtKB-SubCell"/>
</dbReference>
<dbReference type="PROSITE" id="PS50202">
    <property type="entry name" value="MSP"/>
    <property type="match status" value="1"/>
</dbReference>
<dbReference type="GO" id="GO:0005737">
    <property type="term" value="C:cytoplasm"/>
    <property type="evidence" value="ECO:0007669"/>
    <property type="project" value="UniProtKB-SubCell"/>
</dbReference>
<comment type="caution">
    <text evidence="3">The sequence shown here is derived from an EMBL/GenBank/DDBJ whole genome shotgun (WGS) entry which is preliminary data.</text>
</comment>
<reference evidence="3 4" key="1">
    <citation type="submission" date="2020-08" db="EMBL/GenBank/DDBJ databases">
        <authorList>
            <person name="Hejnol A."/>
        </authorList>
    </citation>
    <scope>NUCLEOTIDE SEQUENCE [LARGE SCALE GENOMIC DNA]</scope>
</reference>
<keyword evidence="4" id="KW-1185">Reference proteome</keyword>
<dbReference type="Proteomes" id="UP000549394">
    <property type="component" value="Unassembled WGS sequence"/>
</dbReference>
<dbReference type="Pfam" id="PF25248">
    <property type="entry name" value="Ig_CFAP65_8th"/>
    <property type="match status" value="1"/>
</dbReference>
<feature type="compositionally biased region" description="Low complexity" evidence="1">
    <location>
        <begin position="1646"/>
        <end position="1658"/>
    </location>
</feature>
<dbReference type="InterPro" id="IPR000535">
    <property type="entry name" value="MSP_dom"/>
</dbReference>
<dbReference type="InterPro" id="IPR057467">
    <property type="entry name" value="Ig_CFAP65_8th"/>
</dbReference>
<feature type="region of interest" description="Disordered" evidence="1">
    <location>
        <begin position="1633"/>
        <end position="1677"/>
    </location>
</feature>
<feature type="compositionally biased region" description="Polar residues" evidence="1">
    <location>
        <begin position="1666"/>
        <end position="1677"/>
    </location>
</feature>
<proteinExistence type="predicted"/>
<dbReference type="Pfam" id="PF24816">
    <property type="entry name" value="Ig_CFAP65__9th"/>
    <property type="match status" value="1"/>
</dbReference>
<dbReference type="InterPro" id="IPR056344">
    <property type="entry name" value="Ig_CFAP65-like_9th"/>
</dbReference>
<accession>A0A7I8VJ17</accession>
<dbReference type="Pfam" id="PF24507">
    <property type="entry name" value="Ig_CFAP65_4th"/>
    <property type="match status" value="1"/>
</dbReference>
<dbReference type="Pfam" id="PF25249">
    <property type="entry name" value="Ig_CFAP65_7th"/>
    <property type="match status" value="1"/>
</dbReference>
<dbReference type="Gene3D" id="2.60.40.10">
    <property type="entry name" value="Immunoglobulins"/>
    <property type="match status" value="10"/>
</dbReference>
<dbReference type="InterPro" id="IPR057470">
    <property type="entry name" value="Ig_CFAP65_7th"/>
</dbReference>
<protein>
    <submittedName>
        <fullName evidence="3">DgyrCDS4367</fullName>
    </submittedName>
</protein>
<gene>
    <name evidence="3" type="ORF">DGYR_LOCUS4135</name>
</gene>
<organism evidence="3 4">
    <name type="scientific">Dimorphilus gyrociliatus</name>
    <dbReference type="NCBI Taxonomy" id="2664684"/>
    <lineage>
        <taxon>Eukaryota</taxon>
        <taxon>Metazoa</taxon>
        <taxon>Spiralia</taxon>
        <taxon>Lophotrochozoa</taxon>
        <taxon>Annelida</taxon>
        <taxon>Polychaeta</taxon>
        <taxon>Polychaeta incertae sedis</taxon>
        <taxon>Dinophilidae</taxon>
        <taxon>Dimorphilus</taxon>
    </lineage>
</organism>
<evidence type="ECO:0000313" key="3">
    <source>
        <dbReference type="EMBL" id="CAD5115388.1"/>
    </source>
</evidence>
<dbReference type="InterPro" id="IPR056305">
    <property type="entry name" value="Ig_CFAP65_10th"/>
</dbReference>
<dbReference type="InterPro" id="IPR008962">
    <property type="entry name" value="PapD-like_sf"/>
</dbReference>
<dbReference type="Pfam" id="PF24771">
    <property type="entry name" value="Ig_CFAP74_1st"/>
    <property type="match status" value="1"/>
</dbReference>
<dbReference type="Pfam" id="PF14874">
    <property type="entry name" value="PapD-like"/>
    <property type="match status" value="1"/>
</dbReference>
<name>A0A7I8VJ17_9ANNE</name>
<dbReference type="InterPro" id="IPR013783">
    <property type="entry name" value="Ig-like_fold"/>
</dbReference>
<evidence type="ECO:0000313" key="4">
    <source>
        <dbReference type="Proteomes" id="UP000549394"/>
    </source>
</evidence>
<sequence length="1722" mass="193844">MPGLIEPPIPKGKFRIHGLEVTEAIEFTDWQPGREYTKNITLKNVQIKTQKLKYSNPRSRFFTTIYPKPTKISAGTTFTLPITFRPLERVVYEDSISFKLEDGFVFDVKISGTLPSYAIEAPEIIDMEMCAAKDCINSSFVLKNLSTLVTPFKLQCPEPFYLDQVNGVLEGKAKSGDDIEINIAFTPMEAKRYSGTAILTYGNDYQYELTINLLGVGKYPHLVISVPELMDPAEVTTPTSEAVCQDHSLKFGEKLLDFGQTNSDICVERCIELLNHSPVACPFKITQPTLNSVDRVFFVKQKSGLVPPASSLRLPVYYQSSCVGYQHTDYFEISTISETSKSYLKCIGKSIGPTVYLTSEIVSFGQIDEGTSSSVVIEIVNDSKQSAVFQFDNDNDNSVFQITPSCGQLLEMSRTNVTLKFEPKFNINFHKRVACLIHNHPPLFIDLIGTCHSDVEKPAVLLKAHVKKFRVHKERGFTTIPPEEINKMLEEKTLNIDSEGFISDPRKSPESASALPACKDPYEDYFQMNKENDDHIAMDGCYMDFQRVTNLKNLEQQTLNLTNKTKGKMTVCWVTDDEKPFVISPKVADIPPLKSFSFRVTFKPTDMGTLYGGKLEGYAFYKSLRDYRMVQSISHFLPLNLTFRVSGHTFPVNQEIFIPKISFNPTNIVFPACNQGEETFRTFSFYNESSQALMINAVDKGIFSVIPSAAYLLKGYQIFLVNCKPKEVGRFKENISFILNESEKNKVDISCFGSAEKADISLENDAYVYFKPTCLGTESKSSFTVTNTSRLPMAFKWKINSEDIETLKIEPANGVILPGEQQHHEFTFKPSTSGKFLLKPSIIIWGQGQSGKTSGGRKREFPVRVVGEGNIGKIQSDSSYIDFGTIIVNTSSYKYVSIRNTAACPLHYELSLVVDDENATETCIFITEDQSGILPAKSAKKIQLVMRPSQRMSYQFKLLYKIIMDSDVIETEPLCQIMGSGVFPTLEIIDARSGGCGKSIGKKQLWTLFNLDKLNKSLNCDPQQAELMYNRATRQSYRRRPPVYTRSIVDFNFSAAPVGSQPFEVNLVLENNGVVPCDWEFLFPTDLQMELEYWAETGEFSEEEMQELKVMDNKLFSIQPQKGCLEAGQTRSIVLRYLHDLSGIDKLPVLLKIAKGREILLNFVGVTVEEDATYVHFPSNKFLFAPVAVGDESPPKQMYQLYNGGSRPVRFEIDCTQLHSLQSENFDHAVFECLTTRGEIKPQQNFAVEWKFSPLEAKTYTVDVPIHIHNGDTSLITFIGIGYDKRDGIEGLVTNEPNDAPGVPPKQNIPERGQLCFLSEEKISFGDIPLFAVVRRTVAMTNKSDSHPISFSWNVANEVHNQIIAVEPNSGFLQPNESILCKIVLTTVGEATFYDIDLVCEVHNMTIVSKYKAELESWQSEYERQKVQFVITEDNLYADKLLPVSPTVSPSPTIISDGKSSPNRLLSRCGKEPTAPEFSKYRTLPPIKSSDLATLEKLRRENEVFERLYWVMPQAPKPFIQHLTITGRSHQINTFLENFPDQYASHFINKELNTAEIQEVYEAEGETVCNQEEFDMTALTLGTIIKSLLDESTFKEAVLSIRNEPIPYFQQIKGATIDTESSPIEIDLEEQEVVPGSPLNSPIAVSSPISEPSYNSSPVEERKQSKPASNRENNETTTVEKILENTLSNILQEAFSREFNITARPRLIAMIPRPKSGSIKSE</sequence>
<dbReference type="InterPro" id="IPR052614">
    <property type="entry name" value="CFAP65"/>
</dbReference>
<dbReference type="Pfam" id="PF24291">
    <property type="entry name" value="Ig_CFAP65"/>
    <property type="match status" value="1"/>
</dbReference>
<dbReference type="SUPFAM" id="SSF49354">
    <property type="entry name" value="PapD-like"/>
    <property type="match status" value="1"/>
</dbReference>
<evidence type="ECO:0000256" key="1">
    <source>
        <dbReference type="SAM" id="MobiDB-lite"/>
    </source>
</evidence>
<dbReference type="PANTHER" id="PTHR46127">
    <property type="entry name" value="CILIA- AND FLAGELLA-ASSOCIATED PROTEIN 65"/>
    <property type="match status" value="1"/>
</dbReference>
<dbReference type="InterPro" id="IPR058536">
    <property type="entry name" value="Ig_CFAP65_4th"/>
</dbReference>
<dbReference type="OrthoDB" id="415597at2759"/>
<dbReference type="PANTHER" id="PTHR46127:SF1">
    <property type="entry name" value="CILIA- AND FLAGELLA-ASSOCIATED PROTEIN 65"/>
    <property type="match status" value="1"/>
</dbReference>